<accession>A0A022W9W0</accession>
<dbReference type="HOGENOM" id="CLU_093893_0_0_1"/>
<evidence type="ECO:0000259" key="4">
    <source>
        <dbReference type="Pfam" id="PF21000"/>
    </source>
</evidence>
<dbReference type="GO" id="GO:0000724">
    <property type="term" value="P:double-strand break repair via homologous recombination"/>
    <property type="evidence" value="ECO:0007669"/>
    <property type="project" value="TreeGrafter"/>
</dbReference>
<dbReference type="GO" id="GO:0016604">
    <property type="term" value="C:nuclear body"/>
    <property type="evidence" value="ECO:0007669"/>
    <property type="project" value="TreeGrafter"/>
</dbReference>
<evidence type="ECO:0000313" key="5">
    <source>
        <dbReference type="EMBL" id="EZF55137.1"/>
    </source>
</evidence>
<dbReference type="GO" id="GO:0031422">
    <property type="term" value="C:RecQ family helicase-topoisomerase III complex"/>
    <property type="evidence" value="ECO:0007669"/>
    <property type="project" value="TreeGrafter"/>
</dbReference>
<gene>
    <name evidence="5" type="ORF">H103_02260</name>
</gene>
<dbReference type="GO" id="GO:0000712">
    <property type="term" value="P:resolution of meiotic recombination intermediates"/>
    <property type="evidence" value="ECO:0007669"/>
    <property type="project" value="TreeGrafter"/>
</dbReference>
<dbReference type="Pfam" id="PF21000">
    <property type="entry name" value="RMI1_N_N"/>
    <property type="match status" value="1"/>
</dbReference>
<name>A0A022W9W0_TRIRU</name>
<feature type="domain" description="RecQ mediated genome instability protein 1 OB-fold" evidence="3">
    <location>
        <begin position="71"/>
        <end position="239"/>
    </location>
</feature>
<dbReference type="Pfam" id="PF08585">
    <property type="entry name" value="RMI1_N_C"/>
    <property type="match status" value="1"/>
</dbReference>
<dbReference type="PANTHER" id="PTHR14790">
    <property type="entry name" value="RECQ-MEDIATED GENOME INSTABILITY PROTEIN 1 RMI1"/>
    <property type="match status" value="1"/>
</dbReference>
<organism evidence="5">
    <name type="scientific">Trichophyton rubrum CBS 288.86</name>
    <dbReference type="NCBI Taxonomy" id="1215330"/>
    <lineage>
        <taxon>Eukaryota</taxon>
        <taxon>Fungi</taxon>
        <taxon>Dikarya</taxon>
        <taxon>Ascomycota</taxon>
        <taxon>Pezizomycotina</taxon>
        <taxon>Eurotiomycetes</taxon>
        <taxon>Eurotiomycetidae</taxon>
        <taxon>Onygenales</taxon>
        <taxon>Arthrodermataceae</taxon>
        <taxon>Trichophyton</taxon>
    </lineage>
</organism>
<protein>
    <recommendedName>
        <fullName evidence="2">RecQ-mediated genome instability protein 1</fullName>
    </recommendedName>
</protein>
<dbReference type="InterPro" id="IPR013894">
    <property type="entry name" value="RMI1_OB"/>
</dbReference>
<dbReference type="AlphaFoldDB" id="A0A022W9W0"/>
<proteinExistence type="inferred from homology"/>
<dbReference type="EMBL" id="KK207759">
    <property type="protein sequence ID" value="EZF55137.1"/>
    <property type="molecule type" value="Genomic_DNA"/>
</dbReference>
<sequence length="254" mass="27480">MTPEPHAYIKKHLLSTKSLPVSEVWLSELLSTQRPGITPLPALAQTALFRLLASDFTRSLEIPVSNARHVLPTDISNPSIKERRISGPVPVQILDIEDIGSSVWSQVEALERIERGESIRGREVIRTVPHAVQVEEANSPINTPGQSARQLAPSASSGQEHIKLGGPHRLILQDCRGTKVVAIELKLLGAIKLGETAIGTKLLITNAIVARGMALLNPECVAVLGGKIEGLDRQWKAGRKTRLLSALNPPETTS</sequence>
<dbReference type="OrthoDB" id="341511at2759"/>
<reference evidence="5" key="1">
    <citation type="submission" date="2014-02" db="EMBL/GenBank/DDBJ databases">
        <title>The Genome Sequence of Trichophyton rubrum (morphotype fischeri) CBS 288.86.</title>
        <authorList>
            <consortium name="The Broad Institute Genomics Platform"/>
            <person name="Cuomo C.A."/>
            <person name="White T.C."/>
            <person name="Graser Y."/>
            <person name="Martinez-Rossi N."/>
            <person name="Heitman J."/>
            <person name="Young S.K."/>
            <person name="Zeng Q."/>
            <person name="Gargeya S."/>
            <person name="Abouelleil A."/>
            <person name="Alvarado L."/>
            <person name="Chapman S.B."/>
            <person name="Gainer-Dewar J."/>
            <person name="Goldberg J."/>
            <person name="Griggs A."/>
            <person name="Gujja S."/>
            <person name="Hansen M."/>
            <person name="Howarth C."/>
            <person name="Imamovic A."/>
            <person name="Larimer J."/>
            <person name="Martinez D."/>
            <person name="Murphy C."/>
            <person name="Pearson M.D."/>
            <person name="Persinoti G."/>
            <person name="Poon T."/>
            <person name="Priest M."/>
            <person name="Roberts A.D."/>
            <person name="Saif S."/>
            <person name="Shea T.D."/>
            <person name="Sykes S.N."/>
            <person name="Wortman J."/>
            <person name="Nusbaum C."/>
            <person name="Birren B."/>
        </authorList>
    </citation>
    <scope>NUCLEOTIDE SEQUENCE [LARGE SCALE GENOMIC DNA]</scope>
    <source>
        <strain evidence="5">CBS 288.86</strain>
    </source>
</reference>
<dbReference type="PANTHER" id="PTHR14790:SF15">
    <property type="entry name" value="RECQ-MEDIATED GENOME INSTABILITY PROTEIN 1"/>
    <property type="match status" value="1"/>
</dbReference>
<comment type="similarity">
    <text evidence="1">Belongs to the RMI1 family.</text>
</comment>
<evidence type="ECO:0000256" key="1">
    <source>
        <dbReference type="ARBA" id="ARBA00006395"/>
    </source>
</evidence>
<dbReference type="Proteomes" id="UP000023758">
    <property type="component" value="Unassembled WGS sequence"/>
</dbReference>
<dbReference type="Gene3D" id="2.40.50.770">
    <property type="entry name" value="RecQ-mediated genome instability protein Rmi1, C-terminal domain"/>
    <property type="match status" value="1"/>
</dbReference>
<feature type="domain" description="RMI1 N-terminal" evidence="4">
    <location>
        <begin position="13"/>
        <end position="58"/>
    </location>
</feature>
<dbReference type="SMART" id="SM01161">
    <property type="entry name" value="DUF1767"/>
    <property type="match status" value="1"/>
</dbReference>
<dbReference type="InterPro" id="IPR049363">
    <property type="entry name" value="RMI1_N"/>
</dbReference>
<evidence type="ECO:0000256" key="2">
    <source>
        <dbReference type="ARBA" id="ARBA00018987"/>
    </source>
</evidence>
<evidence type="ECO:0000259" key="3">
    <source>
        <dbReference type="Pfam" id="PF08585"/>
    </source>
</evidence>
<dbReference type="InterPro" id="IPR042470">
    <property type="entry name" value="RMI1_N_C_sf"/>
</dbReference>